<evidence type="ECO:0000313" key="11">
    <source>
        <dbReference type="Proteomes" id="UP000035680"/>
    </source>
</evidence>
<keyword evidence="6 10" id="KW-0697">Rotamase</keyword>
<evidence type="ECO:0000256" key="10">
    <source>
        <dbReference type="RuleBase" id="RU361210"/>
    </source>
</evidence>
<dbReference type="Pfam" id="PF03095">
    <property type="entry name" value="PTPA"/>
    <property type="match status" value="1"/>
</dbReference>
<evidence type="ECO:0000256" key="2">
    <source>
        <dbReference type="ARBA" id="ARBA00004496"/>
    </source>
</evidence>
<dbReference type="PIRSF" id="PIRSF016325">
    <property type="entry name" value="Phstyr_phstse_ac"/>
    <property type="match status" value="1"/>
</dbReference>
<dbReference type="InterPro" id="IPR037218">
    <property type="entry name" value="PTPA_sf"/>
</dbReference>
<comment type="similarity">
    <text evidence="3 10">Belongs to the PTPA-type PPIase family.</text>
</comment>
<organism evidence="11 12">
    <name type="scientific">Strongyloides venezuelensis</name>
    <name type="common">Threadworm</name>
    <dbReference type="NCBI Taxonomy" id="75913"/>
    <lineage>
        <taxon>Eukaryota</taxon>
        <taxon>Metazoa</taxon>
        <taxon>Ecdysozoa</taxon>
        <taxon>Nematoda</taxon>
        <taxon>Chromadorea</taxon>
        <taxon>Rhabditida</taxon>
        <taxon>Tylenchina</taxon>
        <taxon>Panagrolaimomorpha</taxon>
        <taxon>Strongyloidoidea</taxon>
        <taxon>Strongyloididae</taxon>
        <taxon>Strongyloides</taxon>
    </lineage>
</organism>
<evidence type="ECO:0000256" key="7">
    <source>
        <dbReference type="ARBA" id="ARBA00023235"/>
    </source>
</evidence>
<dbReference type="EC" id="5.2.1.8" evidence="4 10"/>
<dbReference type="PANTHER" id="PTHR10012">
    <property type="entry name" value="SERINE/THREONINE-PROTEIN PHOSPHATASE 2A REGULATORY SUBUNIT B"/>
    <property type="match status" value="1"/>
</dbReference>
<dbReference type="GO" id="GO:0005634">
    <property type="term" value="C:nucleus"/>
    <property type="evidence" value="ECO:0007669"/>
    <property type="project" value="TreeGrafter"/>
</dbReference>
<reference evidence="11" key="1">
    <citation type="submission" date="2014-07" db="EMBL/GenBank/DDBJ databases">
        <authorList>
            <person name="Martin A.A"/>
            <person name="De Silva N."/>
        </authorList>
    </citation>
    <scope>NUCLEOTIDE SEQUENCE</scope>
</reference>
<dbReference type="GO" id="GO:0003755">
    <property type="term" value="F:peptidyl-prolyl cis-trans isomerase activity"/>
    <property type="evidence" value="ECO:0007669"/>
    <property type="project" value="UniProtKB-KW"/>
</dbReference>
<dbReference type="PANTHER" id="PTHR10012:SF0">
    <property type="entry name" value="SERINE_THREONINE-PROTEIN PHOSPHATASE 2A ACTIVATOR"/>
    <property type="match status" value="1"/>
</dbReference>
<keyword evidence="11" id="KW-1185">Reference proteome</keyword>
<dbReference type="CDD" id="cd04087">
    <property type="entry name" value="PTPA"/>
    <property type="match status" value="1"/>
</dbReference>
<dbReference type="GO" id="GO:0000159">
    <property type="term" value="C:protein phosphatase type 2A complex"/>
    <property type="evidence" value="ECO:0007669"/>
    <property type="project" value="TreeGrafter"/>
</dbReference>
<name>A0A0K0EWC6_STRVS</name>
<comment type="subcellular location">
    <subcellularLocation>
        <location evidence="2 10">Cytoplasm</location>
    </subcellularLocation>
</comment>
<protein>
    <recommendedName>
        <fullName evidence="8 10">Serine/threonine-protein phosphatase 2A activator</fullName>
        <ecNumber evidence="4 10">5.2.1.8</ecNumber>
    </recommendedName>
    <alternativeName>
        <fullName evidence="9 10">Phosphotyrosyl phosphatase activator</fullName>
    </alternativeName>
</protein>
<dbReference type="Proteomes" id="UP000035680">
    <property type="component" value="Unassembled WGS sequence"/>
</dbReference>
<accession>A0A0K0EWC6</accession>
<dbReference type="GO" id="GO:0008160">
    <property type="term" value="F:protein tyrosine phosphatase activator activity"/>
    <property type="evidence" value="ECO:0007669"/>
    <property type="project" value="TreeGrafter"/>
</dbReference>
<evidence type="ECO:0000256" key="9">
    <source>
        <dbReference type="ARBA" id="ARBA00044820"/>
    </source>
</evidence>
<dbReference type="FunFam" id="1.20.120.1150:FF:000002">
    <property type="entry name" value="Serine/threonine-protein phosphatase 2A activator"/>
    <property type="match status" value="1"/>
</dbReference>
<evidence type="ECO:0000256" key="6">
    <source>
        <dbReference type="ARBA" id="ARBA00023110"/>
    </source>
</evidence>
<sequence>MYFYVLDIFVPSKYCKHTTNMAGDSKETNIEVTNDESFNNVPPYEPVDPLDVVQESSQQPASTFFEPKREITKVFDIGKWHHSKAYKDFMDQLKRLNNSVKRVPTDDENVNISPSIQNALNILFKLEDWINEFPPEDMELQRFGNKAFRRWHEKLESEVDKMLSDILPESLHSSIIELKAYLLDSFGNATRIDYGTGHEANFLIFILCLYKLGYFLKDIDDKAVVLKFFRQYVSLTRQLQVMYRMEPAGSKGVHALDDFCFVPFIFGSSQLLDNNLGLIPDSYIREDLPQRYSDHDLFFESIEYINNTKSGPFFEHSNQLWNISAVQTWEKVNSGLFKMYEAEVLKKFPVCQHFLFGSLFSIEKRSDAGTPFRFTNAKLPQL</sequence>
<dbReference type="STRING" id="75913.A0A0K0EWC6"/>
<evidence type="ECO:0000256" key="1">
    <source>
        <dbReference type="ARBA" id="ARBA00000971"/>
    </source>
</evidence>
<comment type="function">
    <text evidence="10">PPIases accelerate the folding of proteins. It catalyzes the cis-trans isomerization of proline imidic peptide bonds in oligopeptides.</text>
</comment>
<dbReference type="InterPro" id="IPR004327">
    <property type="entry name" value="Phstyr_phstse_ac"/>
</dbReference>
<reference evidence="12" key="2">
    <citation type="submission" date="2015-08" db="UniProtKB">
        <authorList>
            <consortium name="WormBaseParasite"/>
        </authorList>
    </citation>
    <scope>IDENTIFICATION</scope>
</reference>
<dbReference type="AlphaFoldDB" id="A0A0K0EWC6"/>
<evidence type="ECO:0000313" key="12">
    <source>
        <dbReference type="WBParaSite" id="SVE_0082600.1"/>
    </source>
</evidence>
<dbReference type="GO" id="GO:0005737">
    <property type="term" value="C:cytoplasm"/>
    <property type="evidence" value="ECO:0007669"/>
    <property type="project" value="UniProtKB-SubCell"/>
</dbReference>
<evidence type="ECO:0000256" key="3">
    <source>
        <dbReference type="ARBA" id="ARBA00011019"/>
    </source>
</evidence>
<evidence type="ECO:0000256" key="8">
    <source>
        <dbReference type="ARBA" id="ARBA00044786"/>
    </source>
</evidence>
<keyword evidence="7 10" id="KW-0413">Isomerase</keyword>
<dbReference type="WBParaSite" id="SVE_0082600.1">
    <property type="protein sequence ID" value="SVE_0082600.1"/>
    <property type="gene ID" value="SVE_0082600"/>
</dbReference>
<evidence type="ECO:0000256" key="5">
    <source>
        <dbReference type="ARBA" id="ARBA00022490"/>
    </source>
</evidence>
<dbReference type="GO" id="GO:0007052">
    <property type="term" value="P:mitotic spindle organization"/>
    <property type="evidence" value="ECO:0007669"/>
    <property type="project" value="TreeGrafter"/>
</dbReference>
<evidence type="ECO:0000256" key="4">
    <source>
        <dbReference type="ARBA" id="ARBA00013194"/>
    </source>
</evidence>
<keyword evidence="5 10" id="KW-0963">Cytoplasm</keyword>
<comment type="catalytic activity">
    <reaction evidence="1 10">
        <text>[protein]-peptidylproline (omega=180) = [protein]-peptidylproline (omega=0)</text>
        <dbReference type="Rhea" id="RHEA:16237"/>
        <dbReference type="Rhea" id="RHEA-COMP:10747"/>
        <dbReference type="Rhea" id="RHEA-COMP:10748"/>
        <dbReference type="ChEBI" id="CHEBI:83833"/>
        <dbReference type="ChEBI" id="CHEBI:83834"/>
        <dbReference type="EC" id="5.2.1.8"/>
    </reaction>
</comment>
<proteinExistence type="inferred from homology"/>
<dbReference type="Gene3D" id="1.20.120.1150">
    <property type="match status" value="1"/>
</dbReference>
<dbReference type="SUPFAM" id="SSF140984">
    <property type="entry name" value="PTPA-like"/>
    <property type="match status" value="1"/>
</dbReference>
<dbReference type="InterPro" id="IPR043170">
    <property type="entry name" value="PTPA_C_lid"/>
</dbReference>